<evidence type="ECO:0000313" key="10">
    <source>
        <dbReference type="Ensembl" id="ENSNMLP00000006517.1"/>
    </source>
</evidence>
<comment type="subcellular location">
    <subcellularLocation>
        <location evidence="2">Cytoplasm</location>
        <location evidence="2">Cytosol</location>
    </subcellularLocation>
</comment>
<feature type="compositionally biased region" description="Polar residues" evidence="8">
    <location>
        <begin position="743"/>
        <end position="754"/>
    </location>
</feature>
<evidence type="ECO:0000256" key="6">
    <source>
        <dbReference type="ARBA" id="ARBA00022871"/>
    </source>
</evidence>
<evidence type="ECO:0000256" key="7">
    <source>
        <dbReference type="ARBA" id="ARBA00031943"/>
    </source>
</evidence>
<dbReference type="Ensembl" id="ENSNMLT00000007443.1">
    <property type="protein sequence ID" value="ENSNMLP00000006517.1"/>
    <property type="gene ID" value="ENSNMLG00000004720.1"/>
</dbReference>
<name>A0A8C6SIZ2_9GOBI</name>
<dbReference type="GO" id="GO:0005829">
    <property type="term" value="C:cytosol"/>
    <property type="evidence" value="ECO:0007669"/>
    <property type="project" value="UniProtKB-SubCell"/>
</dbReference>
<feature type="region of interest" description="Disordered" evidence="8">
    <location>
        <begin position="739"/>
        <end position="800"/>
    </location>
</feature>
<evidence type="ECO:0000259" key="9">
    <source>
        <dbReference type="Pfam" id="PF14669"/>
    </source>
</evidence>
<comment type="function">
    <text evidence="1">Important for normal spermatogenesis and male fertility. Specifically required for progression to the post-meiotic stages of spermatocyte development. Seems to be necessary for normal expression levels of a number of testis-expressed gene transcripts, although its role in this process is unclear.</text>
</comment>
<evidence type="ECO:0000256" key="3">
    <source>
        <dbReference type="ARBA" id="ARBA00016464"/>
    </source>
</evidence>
<feature type="compositionally biased region" description="Low complexity" evidence="8">
    <location>
        <begin position="122"/>
        <end position="131"/>
    </location>
</feature>
<sequence length="1547" mass="171026">MSSKVNMAWTREQGPLTRGRHRQSRPYTRNMRRLAIHRKLKFMCGCCADSENPVNRVRTSTTGDSKSNLSFVGKCYKKRKNIDGPKGHLANKINRVYNRKSCKARVATGRSGPDSVKRDVSASKQAQGQASAAVRAGNSKLTSFGECHHLLPFAFANSRSVKRVSAFGCHACDCAYSECTPKGKNTVGDGKVILWDDSFPKVSLCDISPLCVECQHKCTFVLPDNVTSKHCFKEEMRAGFRFEPGCLSQKKQSFHEIVQVRNNGQPSQLTYVNDQNKDVTNNADSGSLVNHVPQNHKSCEITCSAEQRPNNLCTMQNKCTDSSQNMLGNESLVNIENGISPEDSKTQNGDHMDSPLNTNGFSDSLGSVHCVDSPKRTLEQQLRPNVLALNKTDELDSFTCQRVRVYSGKNSSSCARTYLTWPLLSRKPSSTEHSESAGHPSSFQISQHFEPADPDHPPKLKLSISNQGVGANINENASSCVDASSDLLNKNKNCPLYSSQQRLTMPDILDTFCKRLATSSSQRPAPLQIKGSSSLMIDSSMSTPSPSTLGLNETSPNIFATTLPDTSEVINSVSSSPPFLTTPASNVCCVNQSQTASLDLNDSYDSSSLLPQDMEVSCDETATDQSPPILEPYFKTSQFKLTAYRNDSLMSIEKCSDGDFLLPPLLSPLNSPLKHIVADASVEYECHNTDMPKPKMQSENYTPEITNVIENSHAQNCSRSQMEAFPSHNDVHRFVVPAEEESQQQPLVTDSTARSPPSIASTQSSFSPSSNNKSNDESSDQDSNCSEMSENQEPEKDLENPEALDEVEAYEQDILLVDVFQDDSDLFEKLPLKGLLKLGPVRTSDNPEPGCKKMVKIMPPTSESSKIAQRSSITPVNLDFLRDSPEDSPRRSWRPQYNSTSSALQCGSIKQHKLMGSSEGNCINTEQERTVHFPTENMSHISPSLASRLGFITRNTSTPNEADIRWQKPAYCRNYFSESLNCGFKACRFHHVPMDGDEKFCTETLARFVKNPACLHKAGAVFTGFYQSNKPGVYFSKPVLIALQWALLKAGMLSDLFSVLRTALAHTIVPELEFLLGVFNLIREKCLLSFAPELMHLTLKMAAAGLPLSLDFLDSVKNTELHQTVSATALSGNTRSTPTEYLNLAHAVVEMELCTKQEDWKRLGNVFQSICQSTQQVNQVERISGRIAVALLSESKDRLVLPFAVFAETATHNVDGDSPAMSCLGRIGVSLMLRYHKTHQWAKGLKVVEVLSAAKVSYATMKGLFGNEDGTSRCHLINVATELFLLNNSVEGALNTLRENEWFLTSSVWPCEAADIENRTHVLLRLAEMTSHRDTLEILSNLPGLKEPNGHVDIARYTTFFSAHLQVCLDRQIVALASDLVDFMLSKGLQVDHAMLQMLLHKLGKQNLWLRARAIFKNSLNKGYYPGVSAPHAVMTLMVPSQLGEIELALTFEMFITVNATAILALPENTTSTMSITLKRTQSGESDYLSAGSRLLSAACIPQPKLSVRYTSVNSSQDQVFALDISSARRWLRNNHLWANEVWTIST</sequence>
<keyword evidence="5" id="KW-0221">Differentiation</keyword>
<evidence type="ECO:0000313" key="11">
    <source>
        <dbReference type="Proteomes" id="UP000694523"/>
    </source>
</evidence>
<feature type="region of interest" description="Disordered" evidence="8">
    <location>
        <begin position="107"/>
        <end position="131"/>
    </location>
</feature>
<dbReference type="GO" id="GO:0048137">
    <property type="term" value="P:spermatocyte division"/>
    <property type="evidence" value="ECO:0007669"/>
    <property type="project" value="TreeGrafter"/>
</dbReference>
<feature type="compositionally biased region" description="Basic and acidic residues" evidence="8">
    <location>
        <begin position="880"/>
        <end position="890"/>
    </location>
</feature>
<dbReference type="InterPro" id="IPR038952">
    <property type="entry name" value="TOPAZ1"/>
</dbReference>
<evidence type="ECO:0000256" key="4">
    <source>
        <dbReference type="ARBA" id="ARBA00022490"/>
    </source>
</evidence>
<keyword evidence="4" id="KW-0963">Cytoplasm</keyword>
<organism evidence="10 11">
    <name type="scientific">Neogobius melanostomus</name>
    <name type="common">round goby</name>
    <dbReference type="NCBI Taxonomy" id="47308"/>
    <lineage>
        <taxon>Eukaryota</taxon>
        <taxon>Metazoa</taxon>
        <taxon>Chordata</taxon>
        <taxon>Craniata</taxon>
        <taxon>Vertebrata</taxon>
        <taxon>Euteleostomi</taxon>
        <taxon>Actinopterygii</taxon>
        <taxon>Neopterygii</taxon>
        <taxon>Teleostei</taxon>
        <taxon>Neoteleostei</taxon>
        <taxon>Acanthomorphata</taxon>
        <taxon>Gobiaria</taxon>
        <taxon>Gobiiformes</taxon>
        <taxon>Gobioidei</taxon>
        <taxon>Gobiidae</taxon>
        <taxon>Benthophilinae</taxon>
        <taxon>Neogobiini</taxon>
        <taxon>Neogobius</taxon>
    </lineage>
</organism>
<feature type="region of interest" description="Disordered" evidence="8">
    <location>
        <begin position="1"/>
        <end position="26"/>
    </location>
</feature>
<evidence type="ECO:0000256" key="8">
    <source>
        <dbReference type="SAM" id="MobiDB-lite"/>
    </source>
</evidence>
<dbReference type="Proteomes" id="UP000694523">
    <property type="component" value="Unplaced"/>
</dbReference>
<feature type="domain" description="Protein TOPAZ1" evidence="9">
    <location>
        <begin position="1151"/>
        <end position="1324"/>
    </location>
</feature>
<dbReference type="PANTHER" id="PTHR35671">
    <property type="entry name" value="PROTEIN TOPAZ1"/>
    <property type="match status" value="1"/>
</dbReference>
<feature type="region of interest" description="Disordered" evidence="8">
    <location>
        <begin position="861"/>
        <end position="898"/>
    </location>
</feature>
<keyword evidence="6" id="KW-0744">Spermatogenesis</keyword>
<feature type="region of interest" description="Disordered" evidence="8">
    <location>
        <begin position="427"/>
        <end position="462"/>
    </location>
</feature>
<dbReference type="Pfam" id="PF14669">
    <property type="entry name" value="Asp_Glu_race_2"/>
    <property type="match status" value="1"/>
</dbReference>
<evidence type="ECO:0000256" key="1">
    <source>
        <dbReference type="ARBA" id="ARBA00002132"/>
    </source>
</evidence>
<evidence type="ECO:0000256" key="5">
    <source>
        <dbReference type="ARBA" id="ARBA00022782"/>
    </source>
</evidence>
<proteinExistence type="predicted"/>
<dbReference type="GO" id="GO:0030154">
    <property type="term" value="P:cell differentiation"/>
    <property type="evidence" value="ECO:0007669"/>
    <property type="project" value="UniProtKB-KW"/>
</dbReference>
<dbReference type="InterPro" id="IPR029435">
    <property type="entry name" value="TOPAZ1_dom"/>
</dbReference>
<evidence type="ECO:0000256" key="2">
    <source>
        <dbReference type="ARBA" id="ARBA00004514"/>
    </source>
</evidence>
<feature type="compositionally biased region" description="Polar residues" evidence="8">
    <location>
        <begin position="861"/>
        <end position="875"/>
    </location>
</feature>
<reference evidence="10" key="2">
    <citation type="submission" date="2025-09" db="UniProtKB">
        <authorList>
            <consortium name="Ensembl"/>
        </authorList>
    </citation>
    <scope>IDENTIFICATION</scope>
</reference>
<protein>
    <recommendedName>
        <fullName evidence="3">Protein TOPAZ1</fullName>
    </recommendedName>
    <alternativeName>
        <fullName evidence="7">Testis- and ovary-specific PAZ domain-containing protein 1</fullName>
    </alternativeName>
</protein>
<reference evidence="10" key="1">
    <citation type="submission" date="2025-08" db="UniProtKB">
        <authorList>
            <consortium name="Ensembl"/>
        </authorList>
    </citation>
    <scope>IDENTIFICATION</scope>
</reference>
<dbReference type="PANTHER" id="PTHR35671:SF1">
    <property type="entry name" value="PROTEIN TOPAZ1"/>
    <property type="match status" value="1"/>
</dbReference>
<keyword evidence="11" id="KW-1185">Reference proteome</keyword>
<accession>A0A8C6SIZ2</accession>
<feature type="compositionally biased region" description="Low complexity" evidence="8">
    <location>
        <begin position="755"/>
        <end position="773"/>
    </location>
</feature>